<protein>
    <submittedName>
        <fullName evidence="4">RNA-editing complex protein MP42, putative</fullName>
    </submittedName>
</protein>
<dbReference type="GO" id="GO:0008270">
    <property type="term" value="F:zinc ion binding"/>
    <property type="evidence" value="ECO:0007669"/>
    <property type="project" value="UniProtKB-KW"/>
</dbReference>
<sequence>MRRIRCVPQWLQQQTRCIASTAMLRAPEAGYQCSACGKGFRLLNALNHHIATRHAGQAKALSVGADGKTSEAAVAAKPVVPPTPAQSAPQVPKPATPSSMPGIFPGMFPGSGMPVQASTPSPDSSAPTTEEGATTEDTDKRLFVCTICQKTFRLEAALQHHYQAKHGMDMPQANHSTPSSSSATPSKPLSTAFGVNLSSVLEGTTNDAASSSTQYVHAGESSQPSMPQYHLDVAPNAPEEGDLAAHWRLVNHCVLVGTVSEIQEGFVFEDRVLQCLLATDFDNPSPGDPDKDFHTVRVYGSSEALKSMKLIMTPNARVMVSGRLRLVPQFDSITNKYYHHPVVMVPEGSGSVHAV</sequence>
<feature type="compositionally biased region" description="Polar residues" evidence="2">
    <location>
        <begin position="208"/>
        <end position="226"/>
    </location>
</feature>
<feature type="region of interest" description="Disordered" evidence="2">
    <location>
        <begin position="208"/>
        <end position="229"/>
    </location>
</feature>
<keyword evidence="1" id="KW-0862">Zinc</keyword>
<dbReference type="CDD" id="cd23960">
    <property type="entry name" value="KREPA3"/>
    <property type="match status" value="1"/>
</dbReference>
<dbReference type="InterPro" id="IPR013087">
    <property type="entry name" value="Znf_C2H2_type"/>
</dbReference>
<proteinExistence type="predicted"/>
<evidence type="ECO:0000313" key="4">
    <source>
        <dbReference type="EMBL" id="CUE63364.1"/>
    </source>
</evidence>
<dbReference type="InterPro" id="IPR036236">
    <property type="entry name" value="Znf_C2H2_sf"/>
</dbReference>
<dbReference type="PROSITE" id="PS00028">
    <property type="entry name" value="ZINC_FINGER_C2H2_1"/>
    <property type="match status" value="2"/>
</dbReference>
<gene>
    <name evidence="4" type="ORF">BSAL_50220</name>
</gene>
<keyword evidence="1" id="KW-0863">Zinc-finger</keyword>
<dbReference type="PANTHER" id="PTHR40735:SF3">
    <property type="entry name" value="RNA-EDITING COMPLEX PROTEIN MP42"/>
    <property type="match status" value="1"/>
</dbReference>
<dbReference type="AlphaFoldDB" id="A0A0S4IKI2"/>
<dbReference type="EMBL" id="CYKH01000036">
    <property type="protein sequence ID" value="CUE63364.1"/>
    <property type="molecule type" value="Genomic_DNA"/>
</dbReference>
<name>A0A0S4IKI2_BODSA</name>
<feature type="region of interest" description="Disordered" evidence="2">
    <location>
        <begin position="78"/>
        <end position="137"/>
    </location>
</feature>
<dbReference type="Proteomes" id="UP000051952">
    <property type="component" value="Unassembled WGS sequence"/>
</dbReference>
<evidence type="ECO:0000259" key="3">
    <source>
        <dbReference type="PROSITE" id="PS50157"/>
    </source>
</evidence>
<dbReference type="Gene3D" id="3.30.160.60">
    <property type="entry name" value="Classic Zinc Finger"/>
    <property type="match status" value="1"/>
</dbReference>
<dbReference type="VEuPathDB" id="TriTrypDB:BSAL_50220"/>
<organism evidence="4 5">
    <name type="scientific">Bodo saltans</name>
    <name type="common">Flagellated protozoan</name>
    <dbReference type="NCBI Taxonomy" id="75058"/>
    <lineage>
        <taxon>Eukaryota</taxon>
        <taxon>Discoba</taxon>
        <taxon>Euglenozoa</taxon>
        <taxon>Kinetoplastea</taxon>
        <taxon>Metakinetoplastina</taxon>
        <taxon>Eubodonida</taxon>
        <taxon>Bodonidae</taxon>
        <taxon>Bodo</taxon>
    </lineage>
</organism>
<keyword evidence="5" id="KW-1185">Reference proteome</keyword>
<feature type="compositionally biased region" description="Low complexity" evidence="2">
    <location>
        <begin position="117"/>
        <end position="132"/>
    </location>
</feature>
<evidence type="ECO:0000313" key="5">
    <source>
        <dbReference type="Proteomes" id="UP000051952"/>
    </source>
</evidence>
<feature type="domain" description="C2H2-type" evidence="3">
    <location>
        <begin position="31"/>
        <end position="59"/>
    </location>
</feature>
<evidence type="ECO:0000256" key="2">
    <source>
        <dbReference type="SAM" id="MobiDB-lite"/>
    </source>
</evidence>
<accession>A0A0S4IKI2</accession>
<dbReference type="PANTHER" id="PTHR40735">
    <property type="entry name" value="RNA-EDITING COMPLEX PROTEIN MP42-RELATED"/>
    <property type="match status" value="1"/>
</dbReference>
<dbReference type="PROSITE" id="PS50157">
    <property type="entry name" value="ZINC_FINGER_C2H2_2"/>
    <property type="match status" value="2"/>
</dbReference>
<dbReference type="SMART" id="SM00355">
    <property type="entry name" value="ZnF_C2H2"/>
    <property type="match status" value="2"/>
</dbReference>
<dbReference type="SUPFAM" id="SSF57667">
    <property type="entry name" value="beta-beta-alpha zinc fingers"/>
    <property type="match status" value="1"/>
</dbReference>
<feature type="region of interest" description="Disordered" evidence="2">
    <location>
        <begin position="168"/>
        <end position="189"/>
    </location>
</feature>
<dbReference type="InterPro" id="IPR012340">
    <property type="entry name" value="NA-bd_OB-fold"/>
</dbReference>
<keyword evidence="1" id="KW-0479">Metal-binding</keyword>
<dbReference type="OMA" id="YPVIQVF"/>
<feature type="compositionally biased region" description="Low complexity" evidence="2">
    <location>
        <begin position="176"/>
        <end position="189"/>
    </location>
</feature>
<evidence type="ECO:0000256" key="1">
    <source>
        <dbReference type="PROSITE-ProRule" id="PRU00042"/>
    </source>
</evidence>
<dbReference type="OrthoDB" id="6077919at2759"/>
<dbReference type="Gene3D" id="2.40.50.140">
    <property type="entry name" value="Nucleic acid-binding proteins"/>
    <property type="match status" value="1"/>
</dbReference>
<feature type="domain" description="C2H2-type" evidence="3">
    <location>
        <begin position="143"/>
        <end position="171"/>
    </location>
</feature>
<dbReference type="Pfam" id="PF00096">
    <property type="entry name" value="zf-C2H2"/>
    <property type="match status" value="2"/>
</dbReference>
<reference evidence="5" key="1">
    <citation type="submission" date="2015-09" db="EMBL/GenBank/DDBJ databases">
        <authorList>
            <consortium name="Pathogen Informatics"/>
        </authorList>
    </citation>
    <scope>NUCLEOTIDE SEQUENCE [LARGE SCALE GENOMIC DNA]</scope>
    <source>
        <strain evidence="5">Lake Konstanz</strain>
    </source>
</reference>